<proteinExistence type="predicted"/>
<dbReference type="RefSeq" id="XP_041157294.1">
    <property type="nucleotide sequence ID" value="XM_041307056.1"/>
</dbReference>
<dbReference type="AlphaFoldDB" id="A0A9P7DFC3"/>
<gene>
    <name evidence="2" type="ORF">HD556DRAFT_1446254</name>
</gene>
<dbReference type="Proteomes" id="UP000719766">
    <property type="component" value="Unassembled WGS sequence"/>
</dbReference>
<organism evidence="2 3">
    <name type="scientific">Suillus plorans</name>
    <dbReference type="NCBI Taxonomy" id="116603"/>
    <lineage>
        <taxon>Eukaryota</taxon>
        <taxon>Fungi</taxon>
        <taxon>Dikarya</taxon>
        <taxon>Basidiomycota</taxon>
        <taxon>Agaricomycotina</taxon>
        <taxon>Agaricomycetes</taxon>
        <taxon>Agaricomycetidae</taxon>
        <taxon>Boletales</taxon>
        <taxon>Suillineae</taxon>
        <taxon>Suillaceae</taxon>
        <taxon>Suillus</taxon>
    </lineage>
</organism>
<keyword evidence="1" id="KW-0732">Signal</keyword>
<feature type="signal peptide" evidence="1">
    <location>
        <begin position="1"/>
        <end position="26"/>
    </location>
</feature>
<evidence type="ECO:0000313" key="3">
    <source>
        <dbReference type="Proteomes" id="UP000719766"/>
    </source>
</evidence>
<sequence>MFLAPLPKTPILLPLTIPAILLLTPAILMPLQLEACHPGEEAEEEENLPVLAIHFEQDSAEPYYLFDQLEEDNSDLALEAAQVKCKAEAVNTHLLLADLNVGHMHSERRRKNGITMYATLQA</sequence>
<name>A0A9P7DFC3_9AGAM</name>
<dbReference type="GeneID" id="64600820"/>
<keyword evidence="3" id="KW-1185">Reference proteome</keyword>
<feature type="chain" id="PRO_5040281301" evidence="1">
    <location>
        <begin position="27"/>
        <end position="122"/>
    </location>
</feature>
<dbReference type="OrthoDB" id="2608786at2759"/>
<comment type="caution">
    <text evidence="2">The sequence shown here is derived from an EMBL/GenBank/DDBJ whole genome shotgun (WGS) entry which is preliminary data.</text>
</comment>
<evidence type="ECO:0000256" key="1">
    <source>
        <dbReference type="SAM" id="SignalP"/>
    </source>
</evidence>
<evidence type="ECO:0000313" key="2">
    <source>
        <dbReference type="EMBL" id="KAG1790322.1"/>
    </source>
</evidence>
<reference evidence="2" key="1">
    <citation type="journal article" date="2020" name="New Phytol.">
        <title>Comparative genomics reveals dynamic genome evolution in host specialist ectomycorrhizal fungi.</title>
        <authorList>
            <person name="Lofgren L.A."/>
            <person name="Nguyen N.H."/>
            <person name="Vilgalys R."/>
            <person name="Ruytinx J."/>
            <person name="Liao H.L."/>
            <person name="Branco S."/>
            <person name="Kuo A."/>
            <person name="LaButti K."/>
            <person name="Lipzen A."/>
            <person name="Andreopoulos W."/>
            <person name="Pangilinan J."/>
            <person name="Riley R."/>
            <person name="Hundley H."/>
            <person name="Na H."/>
            <person name="Barry K."/>
            <person name="Grigoriev I.V."/>
            <person name="Stajich J.E."/>
            <person name="Kennedy P.G."/>
        </authorList>
    </citation>
    <scope>NUCLEOTIDE SEQUENCE</scope>
    <source>
        <strain evidence="2">S12</strain>
    </source>
</reference>
<dbReference type="EMBL" id="JABBWE010000051">
    <property type="protein sequence ID" value="KAG1790322.1"/>
    <property type="molecule type" value="Genomic_DNA"/>
</dbReference>
<accession>A0A9P7DFC3</accession>
<protein>
    <submittedName>
        <fullName evidence="2">Uncharacterized protein</fullName>
    </submittedName>
</protein>